<evidence type="ECO:0000259" key="1">
    <source>
        <dbReference type="Pfam" id="PF18376"/>
    </source>
</evidence>
<dbReference type="Pfam" id="PF22700">
    <property type="entry name" value="MVD-like_N"/>
    <property type="match status" value="1"/>
</dbReference>
<feature type="domain" description="Diphosphomevalonate decarboxylase-like N-terminal" evidence="2">
    <location>
        <begin position="7"/>
        <end position="163"/>
    </location>
</feature>
<feature type="domain" description="Mvd1 C-terminal" evidence="1">
    <location>
        <begin position="180"/>
        <end position="303"/>
    </location>
</feature>
<evidence type="ECO:0000313" key="3">
    <source>
        <dbReference type="EMBL" id="KTD33862.1"/>
    </source>
</evidence>
<dbReference type="SUPFAM" id="SSF55060">
    <property type="entry name" value="GHMP Kinase, C-terminal domain"/>
    <property type="match status" value="1"/>
</dbReference>
<dbReference type="Pfam" id="PF18376">
    <property type="entry name" value="MDD_C"/>
    <property type="match status" value="1"/>
</dbReference>
<reference evidence="3 4" key="1">
    <citation type="submission" date="2015-11" db="EMBL/GenBank/DDBJ databases">
        <title>Genomic analysis of 38 Legionella species identifies large and diverse effector repertoires.</title>
        <authorList>
            <person name="Burstein D."/>
            <person name="Amaro F."/>
            <person name="Zusman T."/>
            <person name="Lifshitz Z."/>
            <person name="Cohen O."/>
            <person name="Gilbert J.A."/>
            <person name="Pupko T."/>
            <person name="Shuman H.A."/>
            <person name="Segal G."/>
        </authorList>
    </citation>
    <scope>NUCLEOTIDE SEQUENCE [LARGE SCALE GENOMIC DNA]</scope>
    <source>
        <strain evidence="3 4">Bercovier 4</strain>
    </source>
</reference>
<dbReference type="PATRIC" id="fig|454.4.peg.240"/>
<dbReference type="EMBL" id="LNYH01000006">
    <property type="protein sequence ID" value="KTD33862.1"/>
    <property type="molecule type" value="Genomic_DNA"/>
</dbReference>
<evidence type="ECO:0000313" key="4">
    <source>
        <dbReference type="Proteomes" id="UP000054761"/>
    </source>
</evidence>
<dbReference type="PANTHER" id="PTHR10977">
    <property type="entry name" value="DIPHOSPHOMEVALONATE DECARBOXYLASE"/>
    <property type="match status" value="1"/>
</dbReference>
<keyword evidence="4" id="KW-1185">Reference proteome</keyword>
<dbReference type="InterPro" id="IPR014721">
    <property type="entry name" value="Ribsml_uS5_D2-typ_fold_subgr"/>
</dbReference>
<dbReference type="AlphaFoldDB" id="A0A0W0WP24"/>
<proteinExistence type="predicted"/>
<dbReference type="OrthoDB" id="5498344at2"/>
<dbReference type="Proteomes" id="UP000054761">
    <property type="component" value="Unassembled WGS sequence"/>
</dbReference>
<protein>
    <submittedName>
        <fullName evidence="3">Mevalonate diphosphate decarboxylase</fullName>
    </submittedName>
</protein>
<dbReference type="PANTHER" id="PTHR10977:SF3">
    <property type="entry name" value="DIPHOSPHOMEVALONATE DECARBOXYLASE"/>
    <property type="match status" value="1"/>
</dbReference>
<sequence>MQWFAQAPANIALIKYMGKIDEEKNIPENPSLSYTLNNLITSVKMELLPTKKDFWEPLVIPGVNPVKLSSSAQQRFLAHLQRLKEHFNYKGGFIVRSSNNFPMSSGLASSASSFAALTKCAVLALCELTNTAIPSVEEQAKLSRLGSGSSCRSFFSPWALWDGEEVKAMDFPYQKLLHQVIVISHDEKSVPSSEAHQRIRTSPQYATRRARAEENLKSLMNALNIQDWPAAYHICWREFQDMHHLFSSCERPFSYITDNVKTALRDIRGLWEREGDGPLVTMDAGPNIHLLYRPEQNEMALRFKQDYLIGNYDVL</sequence>
<dbReference type="InterPro" id="IPR053859">
    <property type="entry name" value="MVD-like_N"/>
</dbReference>
<dbReference type="Gene3D" id="3.30.70.890">
    <property type="entry name" value="GHMP kinase, C-terminal domain"/>
    <property type="match status" value="1"/>
</dbReference>
<comment type="caution">
    <text evidence="3">The sequence shown here is derived from an EMBL/GenBank/DDBJ whole genome shotgun (WGS) entry which is preliminary data.</text>
</comment>
<dbReference type="InterPro" id="IPR020568">
    <property type="entry name" value="Ribosomal_Su5_D2-typ_SF"/>
</dbReference>
<dbReference type="RefSeq" id="WP_058500621.1">
    <property type="nucleotide sequence ID" value="NZ_CAAAJA010000004.1"/>
</dbReference>
<dbReference type="Gene3D" id="3.30.230.10">
    <property type="match status" value="1"/>
</dbReference>
<dbReference type="STRING" id="454.Lisr_0230"/>
<dbReference type="InterPro" id="IPR041431">
    <property type="entry name" value="Mvd1_C"/>
</dbReference>
<evidence type="ECO:0000259" key="2">
    <source>
        <dbReference type="Pfam" id="PF22700"/>
    </source>
</evidence>
<gene>
    <name evidence="3" type="ORF">Lisr_0230</name>
</gene>
<organism evidence="3 4">
    <name type="scientific">Legionella israelensis</name>
    <dbReference type="NCBI Taxonomy" id="454"/>
    <lineage>
        <taxon>Bacteria</taxon>
        <taxon>Pseudomonadati</taxon>
        <taxon>Pseudomonadota</taxon>
        <taxon>Gammaproteobacteria</taxon>
        <taxon>Legionellales</taxon>
        <taxon>Legionellaceae</taxon>
        <taxon>Legionella</taxon>
    </lineage>
</organism>
<dbReference type="SUPFAM" id="SSF54211">
    <property type="entry name" value="Ribosomal protein S5 domain 2-like"/>
    <property type="match status" value="1"/>
</dbReference>
<dbReference type="InterPro" id="IPR036554">
    <property type="entry name" value="GHMP_kinase_C_sf"/>
</dbReference>
<name>A0A0W0WP24_9GAMM</name>
<accession>A0A0W0WP24</accession>